<evidence type="ECO:0000256" key="3">
    <source>
        <dbReference type="ARBA" id="ARBA00022833"/>
    </source>
</evidence>
<evidence type="ECO:0000256" key="2">
    <source>
        <dbReference type="ARBA" id="ARBA00022771"/>
    </source>
</evidence>
<evidence type="ECO:0000313" key="6">
    <source>
        <dbReference type="EMBL" id="GJT71229.1"/>
    </source>
</evidence>
<accession>A0ABQ5G6K9</accession>
<name>A0ABQ5G6K9_9ASTR</name>
<keyword evidence="3" id="KW-0862">Zinc</keyword>
<evidence type="ECO:0000256" key="1">
    <source>
        <dbReference type="ARBA" id="ARBA00022723"/>
    </source>
</evidence>
<comment type="caution">
    <text evidence="6">The sequence shown here is derived from an EMBL/GenBank/DDBJ whole genome shotgun (WGS) entry which is preliminary data.</text>
</comment>
<evidence type="ECO:0000313" key="7">
    <source>
        <dbReference type="Proteomes" id="UP001151760"/>
    </source>
</evidence>
<dbReference type="Proteomes" id="UP001151760">
    <property type="component" value="Unassembled WGS sequence"/>
</dbReference>
<dbReference type="EMBL" id="BQNB010018150">
    <property type="protein sequence ID" value="GJT71229.1"/>
    <property type="molecule type" value="Genomic_DNA"/>
</dbReference>
<dbReference type="InterPro" id="IPR010666">
    <property type="entry name" value="Znf_GRF"/>
</dbReference>
<keyword evidence="7" id="KW-1185">Reference proteome</keyword>
<sequence>MDDNPNAVRVAVIIRPLVTPEELSHCISVTPGEPQNPLPTRLSTGVLIGGGLGQLAPSAANTSFGVMVRGLPPRSLNCLFGLTAVPCSPNTSLSAICRCVLRTDEGPDSPHELVKGLRNLIVQFLDKIMIVDSIHMEPYVYSCCTNCYVVKKQALTIENNGRTYYSCPRLEPKYGCGYFIWEDELLPCPYGHGLCIALKDQIGVSYKCPMDDKKRCGFVYFVSTKDLKDRSSHTSNARNFVPKKAAEASSSSSPSTPGNGSSGHKASCSSCKVLKLKIKVLEAKLSLASPHEDHSQFPSLQELCVGLDEILDDEP</sequence>
<evidence type="ECO:0000259" key="5">
    <source>
        <dbReference type="Pfam" id="PF06839"/>
    </source>
</evidence>
<organism evidence="6 7">
    <name type="scientific">Tanacetum coccineum</name>
    <dbReference type="NCBI Taxonomy" id="301880"/>
    <lineage>
        <taxon>Eukaryota</taxon>
        <taxon>Viridiplantae</taxon>
        <taxon>Streptophyta</taxon>
        <taxon>Embryophyta</taxon>
        <taxon>Tracheophyta</taxon>
        <taxon>Spermatophyta</taxon>
        <taxon>Magnoliopsida</taxon>
        <taxon>eudicotyledons</taxon>
        <taxon>Gunneridae</taxon>
        <taxon>Pentapetalae</taxon>
        <taxon>asterids</taxon>
        <taxon>campanulids</taxon>
        <taxon>Asterales</taxon>
        <taxon>Asteraceae</taxon>
        <taxon>Asteroideae</taxon>
        <taxon>Anthemideae</taxon>
        <taxon>Anthemidinae</taxon>
        <taxon>Tanacetum</taxon>
    </lineage>
</organism>
<feature type="compositionally biased region" description="Low complexity" evidence="4">
    <location>
        <begin position="249"/>
        <end position="263"/>
    </location>
</feature>
<dbReference type="Pfam" id="PF06839">
    <property type="entry name" value="Zn_ribbon_GRF"/>
    <property type="match status" value="1"/>
</dbReference>
<keyword evidence="1" id="KW-0479">Metal-binding</keyword>
<gene>
    <name evidence="6" type="ORF">Tco_1030515</name>
</gene>
<feature type="region of interest" description="Disordered" evidence="4">
    <location>
        <begin position="230"/>
        <end position="267"/>
    </location>
</feature>
<keyword evidence="2" id="KW-0863">Zinc-finger</keyword>
<protein>
    <submittedName>
        <fullName evidence="6">DNA-binding protein HEXBP-like protein</fullName>
    </submittedName>
</protein>
<reference evidence="6" key="2">
    <citation type="submission" date="2022-01" db="EMBL/GenBank/DDBJ databases">
        <authorList>
            <person name="Yamashiro T."/>
            <person name="Shiraishi A."/>
            <person name="Satake H."/>
            <person name="Nakayama K."/>
        </authorList>
    </citation>
    <scope>NUCLEOTIDE SEQUENCE</scope>
</reference>
<feature type="domain" description="GRF-type" evidence="5">
    <location>
        <begin position="156"/>
        <end position="184"/>
    </location>
</feature>
<proteinExistence type="predicted"/>
<reference evidence="6" key="1">
    <citation type="journal article" date="2022" name="Int. J. Mol. Sci.">
        <title>Draft Genome of Tanacetum Coccineum: Genomic Comparison of Closely Related Tanacetum-Family Plants.</title>
        <authorList>
            <person name="Yamashiro T."/>
            <person name="Shiraishi A."/>
            <person name="Nakayama K."/>
            <person name="Satake H."/>
        </authorList>
    </citation>
    <scope>NUCLEOTIDE SEQUENCE</scope>
</reference>
<evidence type="ECO:0000256" key="4">
    <source>
        <dbReference type="SAM" id="MobiDB-lite"/>
    </source>
</evidence>